<dbReference type="EMBL" id="FN422398">
    <property type="protein sequence ID" value="CAZ66191.1"/>
    <property type="molecule type" value="Genomic_DNA"/>
</dbReference>
<reference evidence="2" key="1">
    <citation type="journal article" date="2010" name="Virology">
        <title>Molecular and physiological analysis of three Pseudomonas aeruginosa phages belonging to the "N4-like viruses".</title>
        <authorList>
            <person name="Ceyssens P.J."/>
            <person name="Brabban A."/>
            <person name="Rogge L."/>
            <person name="Lewis M.S."/>
            <person name="Pickard D."/>
            <person name="Goulding D."/>
            <person name="Dougan G."/>
            <person name="Nob en J.P."/>
            <person name="Kropinski A."/>
            <person name="Kutter E."/>
            <person name="Lavigne R."/>
        </authorList>
    </citation>
    <scope>NUCLEOTIDE SEQUENCE [LARGE SCALE GENOMIC DNA]</scope>
</reference>
<dbReference type="KEGG" id="vg:8684402"/>
<dbReference type="GeneID" id="8684402"/>
<evidence type="ECO:0000313" key="1">
    <source>
        <dbReference type="EMBL" id="CAZ66191.1"/>
    </source>
</evidence>
<proteinExistence type="predicted"/>
<keyword evidence="2" id="KW-1185">Reference proteome</keyword>
<evidence type="ECO:0000313" key="2">
    <source>
        <dbReference type="Proteomes" id="UP000002615"/>
    </source>
</evidence>
<dbReference type="RefSeq" id="YP_003358332.1">
    <property type="nucleotide sequence ID" value="NC_013691.1"/>
</dbReference>
<accession>C8ZKE4</accession>
<name>C8ZKE4_9CAUD</name>
<dbReference type="Proteomes" id="UP000002615">
    <property type="component" value="Segment"/>
</dbReference>
<protein>
    <submittedName>
        <fullName evidence="1">Uncharacterized protein</fullName>
    </submittedName>
</protein>
<organism evidence="1 2">
    <name type="scientific">Pseudomonas phage LUZ7</name>
    <dbReference type="NCBI Taxonomy" id="655097"/>
    <lineage>
        <taxon>Viruses</taxon>
        <taxon>Duplodnaviria</taxon>
        <taxon>Heunggongvirae</taxon>
        <taxon>Uroviricota</taxon>
        <taxon>Caudoviricetes</taxon>
        <taxon>Schitoviridae</taxon>
        <taxon>Migulavirinae</taxon>
        <taxon>Luzseptimavirus</taxon>
        <taxon>Luzseptimavirus LUZ7</taxon>
    </lineage>
</organism>
<sequence>MSKSYTVVFNTDAVEQLGSFIQAMKQEGIEVSALCQGDAILKAEALVHYFPAELTPEVIEGFCNKYQEMEDYHVSQQEEIV</sequence>
<dbReference type="OrthoDB" id="35074at10239"/>